<proteinExistence type="predicted"/>
<dbReference type="AlphaFoldDB" id="A0AAP0EQJ4"/>
<reference evidence="3 4" key="1">
    <citation type="submission" date="2024-01" db="EMBL/GenBank/DDBJ databases">
        <title>Genome assemblies of Stephania.</title>
        <authorList>
            <person name="Yang L."/>
        </authorList>
    </citation>
    <scope>NUCLEOTIDE SEQUENCE [LARGE SCALE GENOMIC DNA]</scope>
    <source>
        <strain evidence="3">JXDWG</strain>
        <tissue evidence="3">Leaf</tissue>
    </source>
</reference>
<name>A0AAP0EQJ4_9MAGN</name>
<keyword evidence="2" id="KW-0812">Transmembrane</keyword>
<keyword evidence="4" id="KW-1185">Reference proteome</keyword>
<evidence type="ECO:0000256" key="2">
    <source>
        <dbReference type="SAM" id="Phobius"/>
    </source>
</evidence>
<evidence type="ECO:0000313" key="4">
    <source>
        <dbReference type="Proteomes" id="UP001419268"/>
    </source>
</evidence>
<keyword evidence="2" id="KW-1133">Transmembrane helix</keyword>
<protein>
    <submittedName>
        <fullName evidence="3">Uncharacterized protein</fullName>
    </submittedName>
</protein>
<organism evidence="3 4">
    <name type="scientific">Stephania cephalantha</name>
    <dbReference type="NCBI Taxonomy" id="152367"/>
    <lineage>
        <taxon>Eukaryota</taxon>
        <taxon>Viridiplantae</taxon>
        <taxon>Streptophyta</taxon>
        <taxon>Embryophyta</taxon>
        <taxon>Tracheophyta</taxon>
        <taxon>Spermatophyta</taxon>
        <taxon>Magnoliopsida</taxon>
        <taxon>Ranunculales</taxon>
        <taxon>Menispermaceae</taxon>
        <taxon>Menispermoideae</taxon>
        <taxon>Cissampelideae</taxon>
        <taxon>Stephania</taxon>
    </lineage>
</organism>
<dbReference type="Proteomes" id="UP001419268">
    <property type="component" value="Unassembled WGS sequence"/>
</dbReference>
<comment type="caution">
    <text evidence="3">The sequence shown here is derived from an EMBL/GenBank/DDBJ whole genome shotgun (WGS) entry which is preliminary data.</text>
</comment>
<evidence type="ECO:0000313" key="3">
    <source>
        <dbReference type="EMBL" id="KAK9093953.1"/>
    </source>
</evidence>
<gene>
    <name evidence="3" type="ORF">Scep_025422</name>
</gene>
<feature type="transmembrane region" description="Helical" evidence="2">
    <location>
        <begin position="18"/>
        <end position="41"/>
    </location>
</feature>
<keyword evidence="2" id="KW-0472">Membrane</keyword>
<accession>A0AAP0EQJ4</accession>
<evidence type="ECO:0000256" key="1">
    <source>
        <dbReference type="SAM" id="MobiDB-lite"/>
    </source>
</evidence>
<feature type="region of interest" description="Disordered" evidence="1">
    <location>
        <begin position="66"/>
        <end position="95"/>
    </location>
</feature>
<dbReference type="EMBL" id="JBBNAG010000011">
    <property type="protein sequence ID" value="KAK9093953.1"/>
    <property type="molecule type" value="Genomic_DNA"/>
</dbReference>
<sequence length="95" mass="10621">MEKFENVDYNELGFVPHIYGLLTGQFLGEFLWFCCFLEILIENGIREAVKLSTAVGVVVVPHHQPPELIPSSQSSLDHPPHHHQIAAADHHGRAS</sequence>